<comment type="subcellular location">
    <subcellularLocation>
        <location evidence="1">Membrane</location>
        <topology evidence="1">Single-pass membrane protein</topology>
    </subcellularLocation>
</comment>
<evidence type="ECO:0000256" key="4">
    <source>
        <dbReference type="ARBA" id="ARBA00023136"/>
    </source>
</evidence>
<organism evidence="7 8">
    <name type="scientific">Altererythrobacter lutimaris</name>
    <dbReference type="NCBI Taxonomy" id="2743979"/>
    <lineage>
        <taxon>Bacteria</taxon>
        <taxon>Pseudomonadati</taxon>
        <taxon>Pseudomonadota</taxon>
        <taxon>Alphaproteobacteria</taxon>
        <taxon>Sphingomonadales</taxon>
        <taxon>Erythrobacteraceae</taxon>
        <taxon>Altererythrobacter</taxon>
    </lineage>
</organism>
<name>A0A850H9W1_9SPHN</name>
<keyword evidence="8" id="KW-1185">Reference proteome</keyword>
<dbReference type="EMBL" id="JABWTA010000001">
    <property type="protein sequence ID" value="NVE94723.1"/>
    <property type="molecule type" value="Genomic_DNA"/>
</dbReference>
<dbReference type="InterPro" id="IPR007452">
    <property type="entry name" value="TamB_C"/>
</dbReference>
<evidence type="ECO:0000256" key="5">
    <source>
        <dbReference type="SAM" id="Phobius"/>
    </source>
</evidence>
<dbReference type="GO" id="GO:0097347">
    <property type="term" value="C:TAM protein secretion complex"/>
    <property type="evidence" value="ECO:0007669"/>
    <property type="project" value="TreeGrafter"/>
</dbReference>
<keyword evidence="2 5" id="KW-0812">Transmembrane</keyword>
<evidence type="ECO:0000256" key="2">
    <source>
        <dbReference type="ARBA" id="ARBA00022692"/>
    </source>
</evidence>
<protein>
    <submittedName>
        <fullName evidence="7">Translocation/assembly module TamB domain-containing protein</fullName>
    </submittedName>
</protein>
<keyword evidence="4 5" id="KW-0472">Membrane</keyword>
<dbReference type="Proteomes" id="UP000546031">
    <property type="component" value="Unassembled WGS sequence"/>
</dbReference>
<reference evidence="7 8" key="1">
    <citation type="submission" date="2020-06" db="EMBL/GenBank/DDBJ databases">
        <title>Altererythrobacter lutimaris sp. nov., a marine bacterium isolated from a tidal flat.</title>
        <authorList>
            <person name="Kim D."/>
            <person name="Yoo Y."/>
            <person name="Kim J.-J."/>
        </authorList>
    </citation>
    <scope>NUCLEOTIDE SEQUENCE [LARGE SCALE GENOMIC DNA]</scope>
    <source>
        <strain evidence="7 8">JGD-16</strain>
    </source>
</reference>
<dbReference type="Pfam" id="PF04357">
    <property type="entry name" value="TamB"/>
    <property type="match status" value="1"/>
</dbReference>
<evidence type="ECO:0000313" key="7">
    <source>
        <dbReference type="EMBL" id="NVE94723.1"/>
    </source>
</evidence>
<evidence type="ECO:0000256" key="3">
    <source>
        <dbReference type="ARBA" id="ARBA00022989"/>
    </source>
</evidence>
<dbReference type="PANTHER" id="PTHR36985">
    <property type="entry name" value="TRANSLOCATION AND ASSEMBLY MODULE SUBUNIT TAMB"/>
    <property type="match status" value="1"/>
</dbReference>
<dbReference type="RefSeq" id="WP_176272969.1">
    <property type="nucleotide sequence ID" value="NZ_JABWTA010000001.1"/>
</dbReference>
<keyword evidence="3 5" id="KW-1133">Transmembrane helix</keyword>
<sequence>MPYDDPRHEEEPDTPVRKRKRRWLKRLGWALAAVVAVMLAGALFLGSPIGKRFVANQIAEVSPASGLRFSVGRIEGDIYAQATLHDVVLSDPKGVFLRIPEVVLDWNPLAWLTSGLDVRELTAKRGTLERLPELLPGDPDAPVLPDFDIRIDRFAVEGLTLAPGVLSDEAERVDLSAEVDIRSGRVFANAKGQLGRQDSLALLIEAEPDGDVFDLSLAYDAPRDGVLARLTGAEQGYTARLEGDGTWSEWVGHLLVKQDDARVAGFRVTNRSGQYGVIGRVTPAQQIDGLVGRAIGSGLSLKADGTLEESTFDGSLRIVSTALSASGEGAVDLAGNAFDDFDLTARLRDPALFGESLVLNNTRLTAELNGAFRDLEVPHELRVGELVSGETVLATLAQDGTARFDGSDWRIPLNVTLQAIETGNATLDDLLKQGALTGDLTYSQAGLLISDNLSARFPQLRATSTLRGDPAAGTYALAGEARGNGLALDGFGQADANAKFRFNLGSDWKLAANFAGRMTQVSNNTVQTLAGDPVAFRGGVTLGSGQPILLRDLNLTSDQLQLALSGSVEGDRTVFSGSGAQANYGAFTVDGAITGAGPEARLVLAEPFPAAGIRDVTLALAPSEQGFAIDAEGQSLLGTFDGVFDLVTPAEAPARLAVESLRVSDTQVAGALDLLDGGARGNLRLSGGGLDGTIGLAPQPSGQAFTLNLQAKDARFSGATPIRIGSAVIDAQGSFGEQGAVVTGDLTGRGISYGTLQVGRVAAKADWNGERGSVTGSVTGRRGSRFALDVNSTFSAERIAAIARGELAGRTIAMPRAAVLTAQEAGGWRLAPSRLDIGQGRMLAEGVMGGPRTSLSLKLSDMPLSLADLAVDDLGFGGTVSGIVEFEDRPDRLATGNARLRFNDLTRSGLVLSSPPLDVAVVSDLQPGELTLQGLISDDSKRLGQIRARVSDLNARGSLWQRLQAGRLNGALRYDGSAAELWRLAAIDAFDLTGPVEVTASATGTLADPQVRGNLSSDSLRVRSGLSGTDVRDASVRGSFAGSTLRLTRFAGEASNGGKVSGSGTVDLANLSASRGPGLDIKIAADNANLLDAAGLSATITGPLRIVSDGRGGTIAGRVRINRASWKLGTAAEDVRVPSINTREINRDDSETQTTRVASPWRYLIDASTRSRIDVDGMGLDSEWGADIVLRGTTDDPRIGGEARIVRGFYSFAGTRFEITRGRIEFDENQPIDPRLDILAETDQNGLDVSVSVQGNALEPRIAFNSNPAMPEEEILSRLLFGDSITSLSATDALQLGTALASLRGGSGLDPINQLRSAIGLDRLRIVSADPALDRGTGVALGKNLGKRFYIELVTDGRAYSATSVEFRVTSWLSLLGSVSTIGRDSVVAEVSRDY</sequence>
<feature type="transmembrane region" description="Helical" evidence="5">
    <location>
        <begin position="27"/>
        <end position="46"/>
    </location>
</feature>
<dbReference type="PANTHER" id="PTHR36985:SF1">
    <property type="entry name" value="TRANSLOCATION AND ASSEMBLY MODULE SUBUNIT TAMB"/>
    <property type="match status" value="1"/>
</dbReference>
<accession>A0A850H9W1</accession>
<evidence type="ECO:0000259" key="6">
    <source>
        <dbReference type="Pfam" id="PF04357"/>
    </source>
</evidence>
<dbReference type="GO" id="GO:0009306">
    <property type="term" value="P:protein secretion"/>
    <property type="evidence" value="ECO:0007669"/>
    <property type="project" value="InterPro"/>
</dbReference>
<gene>
    <name evidence="7" type="ORF">HUO12_07405</name>
</gene>
<proteinExistence type="predicted"/>
<evidence type="ECO:0000313" key="8">
    <source>
        <dbReference type="Proteomes" id="UP000546031"/>
    </source>
</evidence>
<comment type="caution">
    <text evidence="7">The sequence shown here is derived from an EMBL/GenBank/DDBJ whole genome shotgun (WGS) entry which is preliminary data.</text>
</comment>
<dbReference type="GO" id="GO:0005886">
    <property type="term" value="C:plasma membrane"/>
    <property type="evidence" value="ECO:0007669"/>
    <property type="project" value="InterPro"/>
</dbReference>
<feature type="domain" description="Translocation and assembly module TamB C-terminal" evidence="6">
    <location>
        <begin position="1053"/>
        <end position="1381"/>
    </location>
</feature>
<evidence type="ECO:0000256" key="1">
    <source>
        <dbReference type="ARBA" id="ARBA00004167"/>
    </source>
</evidence>